<gene>
    <name evidence="2" type="ORF">PIB30_064568</name>
</gene>
<dbReference type="Proteomes" id="UP001341840">
    <property type="component" value="Unassembled WGS sequence"/>
</dbReference>
<sequence length="115" mass="13044">MRRRFWKRKQEPVTEASPEDDSIVLESSVNNSVQPLEDGSSAGIQSDHREMITRGPRSITGDNRDFVATITHEAIILCLRDAAVDVIERDGRRSSLCRRRAPRRCREVPTPSKLS</sequence>
<evidence type="ECO:0000313" key="2">
    <source>
        <dbReference type="EMBL" id="MED6125031.1"/>
    </source>
</evidence>
<reference evidence="2 3" key="1">
    <citation type="journal article" date="2023" name="Plants (Basel)">
        <title>Bridging the Gap: Combining Genomics and Transcriptomics Approaches to Understand Stylosanthes scabra, an Orphan Legume from the Brazilian Caatinga.</title>
        <authorList>
            <person name="Ferreira-Neto J.R.C."/>
            <person name="da Silva M.D."/>
            <person name="Binneck E."/>
            <person name="de Melo N.F."/>
            <person name="da Silva R.H."/>
            <person name="de Melo A.L.T.M."/>
            <person name="Pandolfi V."/>
            <person name="Bustamante F.O."/>
            <person name="Brasileiro-Vidal A.C."/>
            <person name="Benko-Iseppon A.M."/>
        </authorList>
    </citation>
    <scope>NUCLEOTIDE SEQUENCE [LARGE SCALE GENOMIC DNA]</scope>
    <source>
        <tissue evidence="2">Leaves</tissue>
    </source>
</reference>
<evidence type="ECO:0000256" key="1">
    <source>
        <dbReference type="SAM" id="MobiDB-lite"/>
    </source>
</evidence>
<comment type="caution">
    <text evidence="2">The sequence shown here is derived from an EMBL/GenBank/DDBJ whole genome shotgun (WGS) entry which is preliminary data.</text>
</comment>
<keyword evidence="3" id="KW-1185">Reference proteome</keyword>
<accession>A0ABU6RLV3</accession>
<evidence type="ECO:0000313" key="3">
    <source>
        <dbReference type="Proteomes" id="UP001341840"/>
    </source>
</evidence>
<protein>
    <submittedName>
        <fullName evidence="2">Uncharacterized protein</fullName>
    </submittedName>
</protein>
<feature type="region of interest" description="Disordered" evidence="1">
    <location>
        <begin position="1"/>
        <end position="62"/>
    </location>
</feature>
<feature type="compositionally biased region" description="Polar residues" evidence="1">
    <location>
        <begin position="25"/>
        <end position="34"/>
    </location>
</feature>
<dbReference type="EMBL" id="JASCZI010030839">
    <property type="protein sequence ID" value="MED6125031.1"/>
    <property type="molecule type" value="Genomic_DNA"/>
</dbReference>
<proteinExistence type="predicted"/>
<name>A0ABU6RLV3_9FABA</name>
<organism evidence="2 3">
    <name type="scientific">Stylosanthes scabra</name>
    <dbReference type="NCBI Taxonomy" id="79078"/>
    <lineage>
        <taxon>Eukaryota</taxon>
        <taxon>Viridiplantae</taxon>
        <taxon>Streptophyta</taxon>
        <taxon>Embryophyta</taxon>
        <taxon>Tracheophyta</taxon>
        <taxon>Spermatophyta</taxon>
        <taxon>Magnoliopsida</taxon>
        <taxon>eudicotyledons</taxon>
        <taxon>Gunneridae</taxon>
        <taxon>Pentapetalae</taxon>
        <taxon>rosids</taxon>
        <taxon>fabids</taxon>
        <taxon>Fabales</taxon>
        <taxon>Fabaceae</taxon>
        <taxon>Papilionoideae</taxon>
        <taxon>50 kb inversion clade</taxon>
        <taxon>dalbergioids sensu lato</taxon>
        <taxon>Dalbergieae</taxon>
        <taxon>Pterocarpus clade</taxon>
        <taxon>Stylosanthes</taxon>
    </lineage>
</organism>